<protein>
    <recommendedName>
        <fullName evidence="3">Phosphoadenosine 5'-phosphosulfate reductase</fullName>
        <shortName evidence="3">PAPS reductase</shortName>
        <ecNumber evidence="3">1.8.4.8</ecNumber>
    </recommendedName>
    <alternativeName>
        <fullName evidence="3">3'-phosphoadenylylsulfate reductase</fullName>
    </alternativeName>
    <alternativeName>
        <fullName evidence="3">PAPS reductase, thioredoxin dependent</fullName>
    </alternativeName>
    <alternativeName>
        <fullName evidence="3">PAPS sulfotransferase</fullName>
    </alternativeName>
    <alternativeName>
        <fullName evidence="3">PAdoPS reductase</fullName>
    </alternativeName>
</protein>
<feature type="active site" description="Nucleophile; cysteine thiosulfonate intermediate" evidence="3">
    <location>
        <position position="220"/>
    </location>
</feature>
<dbReference type="InterPro" id="IPR004511">
    <property type="entry name" value="PAPS/APS_Rdtase"/>
</dbReference>
<comment type="caution">
    <text evidence="3">Lacks conserved residue(s) required for the propagation of feature annotation.</text>
</comment>
<evidence type="ECO:0000256" key="3">
    <source>
        <dbReference type="HAMAP-Rule" id="MF_00063"/>
    </source>
</evidence>
<dbReference type="PANTHER" id="PTHR46509">
    <property type="entry name" value="PHOSPHOADENOSINE PHOSPHOSULFATE REDUCTASE"/>
    <property type="match status" value="1"/>
</dbReference>
<comment type="function">
    <text evidence="3">Catalyzes the formation of sulfite from phosphoadenosine 5'-phosphosulfate (PAPS) using thioredoxin as an electron donor.</text>
</comment>
<dbReference type="GO" id="GO:0004604">
    <property type="term" value="F:phosphoadenylyl-sulfate reductase (thioredoxin) activity"/>
    <property type="evidence" value="ECO:0007669"/>
    <property type="project" value="UniProtKB-EC"/>
</dbReference>
<reference evidence="5 6" key="1">
    <citation type="submission" date="2024-09" db="EMBL/GenBank/DDBJ databases">
        <authorList>
            <person name="Sun Q."/>
            <person name="Mori K."/>
        </authorList>
    </citation>
    <scope>NUCLEOTIDE SEQUENCE [LARGE SCALE GENOMIC DNA]</scope>
    <source>
        <strain evidence="5 6">JCM 15389</strain>
    </source>
</reference>
<evidence type="ECO:0000256" key="1">
    <source>
        <dbReference type="ARBA" id="ARBA00009732"/>
    </source>
</evidence>
<feature type="domain" description="Phosphoadenosine phosphosulphate reductase" evidence="4">
    <location>
        <begin position="41"/>
        <end position="200"/>
    </location>
</feature>
<evidence type="ECO:0000256" key="2">
    <source>
        <dbReference type="ARBA" id="ARBA00023002"/>
    </source>
</evidence>
<dbReference type="Gene3D" id="3.40.50.620">
    <property type="entry name" value="HUPs"/>
    <property type="match status" value="1"/>
</dbReference>
<dbReference type="InterPro" id="IPR002500">
    <property type="entry name" value="PAPS_reduct_dom"/>
</dbReference>
<gene>
    <name evidence="3" type="primary">cysH</name>
    <name evidence="5" type="ORF">ACFFRE_09430</name>
</gene>
<dbReference type="RefSeq" id="WP_377789922.1">
    <property type="nucleotide sequence ID" value="NZ_JBHLYQ010000093.1"/>
</dbReference>
<dbReference type="EMBL" id="JBHLYQ010000093">
    <property type="protein sequence ID" value="MFC0082363.1"/>
    <property type="molecule type" value="Genomic_DNA"/>
</dbReference>
<evidence type="ECO:0000313" key="6">
    <source>
        <dbReference type="Proteomes" id="UP001589788"/>
    </source>
</evidence>
<organism evidence="5 6">
    <name type="scientific">Aciditerrimonas ferrireducens</name>
    <dbReference type="NCBI Taxonomy" id="667306"/>
    <lineage>
        <taxon>Bacteria</taxon>
        <taxon>Bacillati</taxon>
        <taxon>Actinomycetota</taxon>
        <taxon>Acidimicrobiia</taxon>
        <taxon>Acidimicrobiales</taxon>
        <taxon>Acidimicrobiaceae</taxon>
        <taxon>Aciditerrimonas</taxon>
    </lineage>
</organism>
<dbReference type="HAMAP" id="MF_00063">
    <property type="entry name" value="CysH"/>
    <property type="match status" value="1"/>
</dbReference>
<accession>A0ABV6C4Z5</accession>
<dbReference type="PANTHER" id="PTHR46509:SF1">
    <property type="entry name" value="PHOSPHOADENOSINE PHOSPHOSULFATE REDUCTASE"/>
    <property type="match status" value="1"/>
</dbReference>
<sequence>MATRDPWPPSETELAEVAAALERAPATGVIAWAHERTEGRLVLACSFQDCVVVDLVSQVDPAMPVVFLDTGFHFPETLAYVETVRQRYDLRLVVTTPGPEADPWPCGTERCCELRKVEPLARVLQDQRGWVTGLKRVDAPTRATTPVVAWDAARGVLKVNPLATWTDEDIARYQQDHGLPVHPLVAAGYRSIGCAPTTRPTAPDEHPRAGRWAGTDKVECGLHLA</sequence>
<proteinExistence type="inferred from homology"/>
<name>A0ABV6C4Z5_9ACTN</name>
<dbReference type="NCBIfam" id="NF002537">
    <property type="entry name" value="PRK02090.1"/>
    <property type="match status" value="1"/>
</dbReference>
<comment type="catalytic activity">
    <reaction evidence="3">
        <text>[thioredoxin]-disulfide + sulfite + adenosine 3',5'-bisphosphate + 2 H(+) = [thioredoxin]-dithiol + 3'-phosphoadenylyl sulfate</text>
        <dbReference type="Rhea" id="RHEA:11724"/>
        <dbReference type="Rhea" id="RHEA-COMP:10698"/>
        <dbReference type="Rhea" id="RHEA-COMP:10700"/>
        <dbReference type="ChEBI" id="CHEBI:15378"/>
        <dbReference type="ChEBI" id="CHEBI:17359"/>
        <dbReference type="ChEBI" id="CHEBI:29950"/>
        <dbReference type="ChEBI" id="CHEBI:50058"/>
        <dbReference type="ChEBI" id="CHEBI:58339"/>
        <dbReference type="ChEBI" id="CHEBI:58343"/>
        <dbReference type="EC" id="1.8.4.8"/>
    </reaction>
</comment>
<dbReference type="CDD" id="cd23945">
    <property type="entry name" value="PAPS_reductase"/>
    <property type="match status" value="1"/>
</dbReference>
<dbReference type="Proteomes" id="UP001589788">
    <property type="component" value="Unassembled WGS sequence"/>
</dbReference>
<keyword evidence="6" id="KW-1185">Reference proteome</keyword>
<dbReference type="EC" id="1.8.4.8" evidence="3"/>
<dbReference type="PIRSF" id="PIRSF000857">
    <property type="entry name" value="PAPS_reductase"/>
    <property type="match status" value="1"/>
</dbReference>
<comment type="subcellular location">
    <subcellularLocation>
        <location evidence="3">Cytoplasm</location>
    </subcellularLocation>
</comment>
<comment type="caution">
    <text evidence="5">The sequence shown here is derived from an EMBL/GenBank/DDBJ whole genome shotgun (WGS) entry which is preliminary data.</text>
</comment>
<dbReference type="InterPro" id="IPR014729">
    <property type="entry name" value="Rossmann-like_a/b/a_fold"/>
</dbReference>
<dbReference type="NCBIfam" id="TIGR00434">
    <property type="entry name" value="cysH"/>
    <property type="match status" value="1"/>
</dbReference>
<evidence type="ECO:0000313" key="5">
    <source>
        <dbReference type="EMBL" id="MFC0082363.1"/>
    </source>
</evidence>
<dbReference type="Pfam" id="PF01507">
    <property type="entry name" value="PAPS_reduct"/>
    <property type="match status" value="1"/>
</dbReference>
<evidence type="ECO:0000259" key="4">
    <source>
        <dbReference type="Pfam" id="PF01507"/>
    </source>
</evidence>
<keyword evidence="2 3" id="KW-0560">Oxidoreductase</keyword>
<comment type="pathway">
    <text evidence="3">Sulfur metabolism; hydrogen sulfide biosynthesis; sulfite from sulfate: step 3/3.</text>
</comment>
<comment type="similarity">
    <text evidence="1 3">Belongs to the PAPS reductase family. CysH subfamily.</text>
</comment>
<keyword evidence="3" id="KW-0963">Cytoplasm</keyword>
<dbReference type="SUPFAM" id="SSF52402">
    <property type="entry name" value="Adenine nucleotide alpha hydrolases-like"/>
    <property type="match status" value="1"/>
</dbReference>